<feature type="domain" description="TonB-dependent receptor plug" evidence="2">
    <location>
        <begin position="233"/>
        <end position="362"/>
    </location>
</feature>
<evidence type="ECO:0000313" key="4">
    <source>
        <dbReference type="Proteomes" id="UP000290545"/>
    </source>
</evidence>
<dbReference type="AlphaFoldDB" id="A0A4Q1DAW4"/>
<gene>
    <name evidence="3" type="ORF">ESB13_07145</name>
</gene>
<evidence type="ECO:0000256" key="1">
    <source>
        <dbReference type="PROSITE-ProRule" id="PRU01360"/>
    </source>
</evidence>
<keyword evidence="1" id="KW-1134">Transmembrane beta strand</keyword>
<dbReference type="PROSITE" id="PS52016">
    <property type="entry name" value="TONB_DEPENDENT_REC_3"/>
    <property type="match status" value="1"/>
</dbReference>
<dbReference type="InterPro" id="IPR037066">
    <property type="entry name" value="Plug_dom_sf"/>
</dbReference>
<dbReference type="NCBIfam" id="TIGR04056">
    <property type="entry name" value="OMP_RagA_SusC"/>
    <property type="match status" value="1"/>
</dbReference>
<sequence>MHKILNCIRVPYGRIRSSTKTLLVMKLTLLLLTVAMLQVSAKGLSQNISFNGKDVSLESVFAAVESQTDYVFMYKATALTAAKPVTIRASGIGLEAFLNKVFENQSLTYKIIDKNILVSKKDAALAIAESLAAAPAKAETIGVYVYTAGFTPLGGATVSNLTTRKDFLTAGNGSVDVAVNPGDQIKISYIGYVDHRVKITDEIIAARSYSAELMLSQNKLDEVQITVLGTTNKRTGTANIATVKAADIERQPVVNVLDALVGRIPGLRISSSANTAGSRTVELRGRNVLNPDMFTNPLYVIDGLPIATMSVNPYAGSTPVNGGYSPAENPLYMINPLDIESVDVLKDADATALYGSRGANGVILITTKRGKPGPTRFNVSYSKIFSGVQRYMPMMNTEQYLAVRREAFFNDAALPTQDNAPDLTIWDQKAYTDWQREFFKNQRSDDVQLSLEGGLLQNTYRVSVGYTATTEMYNQGRGNKRLTVGLSFNHRSANGKLMLELASNNTYSNNETGAQIDFFSLPPNAPGIYDENGNYNFAPYRTLYGSIYPFRDIKNWGENQTLKNQTNVGFTYEIVKGLTAGVRVSGEFFSNKSNSYMPKAGKDPLFSPISMAFYSTGSGKSLLIQPKINYVKLLGGARLSASLAGDYSYSDQEVVTTIGMMYANDNLIKSYSNAQILQSVNNYAQLKLASLLATVSLDWKNKYIVNLNGRRDGSSRFGDGTRFGNFGSAGVSWVISNEEWFKEKNWNWLTFAKLRSTYGVMGNANIGDYQYLSRWSNVPANGFEKLPDYDDQTIYTLVQPVNQKYSWSSASKFEVGARVGLFNSKVNVEGNFYINRDGRQLTNITTPAFTGFSSVLGNWPAVIQNKGIEFMVDATILNNKTWGISARFQVSRNKNTLVAFEGLANSPYRDMYRIGTSVTSHSYTHYIGINPLKGIPAFEDYNGDGLAQGIASGVNFPDLGLSDYYKVIDLSPKYFGGFGFRVDFMRALSLDAQFSFENSLIPDPLTNLGYGGMTNMVLYDEIEKRHWMQPGDKALYSRYSTINNGGYFGSDAYYANGSYLSLDNLSLSYILPLKWIEKIRMKQGAISVNSSKIFKLTKYRVSDVELGTVPQIRRIAVNLRFSF</sequence>
<proteinExistence type="inferred from homology"/>
<dbReference type="InterPro" id="IPR023997">
    <property type="entry name" value="TonB-dep_OMP_SusC/RagA_CS"/>
</dbReference>
<dbReference type="NCBIfam" id="TIGR04057">
    <property type="entry name" value="SusC_RagA_signa"/>
    <property type="match status" value="1"/>
</dbReference>
<protein>
    <submittedName>
        <fullName evidence="3">SusC/RagA family TonB-linked outer membrane protein</fullName>
    </submittedName>
</protein>
<name>A0A4Q1DAW4_9BACT</name>
<dbReference type="Proteomes" id="UP000290545">
    <property type="component" value="Unassembled WGS sequence"/>
</dbReference>
<keyword evidence="1" id="KW-0472">Membrane</keyword>
<organism evidence="3 4">
    <name type="scientific">Filimonas effusa</name>
    <dbReference type="NCBI Taxonomy" id="2508721"/>
    <lineage>
        <taxon>Bacteria</taxon>
        <taxon>Pseudomonadati</taxon>
        <taxon>Bacteroidota</taxon>
        <taxon>Chitinophagia</taxon>
        <taxon>Chitinophagales</taxon>
        <taxon>Chitinophagaceae</taxon>
        <taxon>Filimonas</taxon>
    </lineage>
</organism>
<dbReference type="Gene3D" id="2.170.130.10">
    <property type="entry name" value="TonB-dependent receptor, plug domain"/>
    <property type="match status" value="1"/>
</dbReference>
<dbReference type="EMBL" id="SDHZ01000001">
    <property type="protein sequence ID" value="RXK86574.1"/>
    <property type="molecule type" value="Genomic_DNA"/>
</dbReference>
<reference evidence="3 4" key="1">
    <citation type="submission" date="2019-01" db="EMBL/GenBank/DDBJ databases">
        <title>Filimonas sp. strain TTM-71.</title>
        <authorList>
            <person name="Chen W.-M."/>
        </authorList>
    </citation>
    <scope>NUCLEOTIDE SEQUENCE [LARGE SCALE GENOMIC DNA]</scope>
    <source>
        <strain evidence="3 4">TTM-71</strain>
    </source>
</reference>
<dbReference type="InterPro" id="IPR039426">
    <property type="entry name" value="TonB-dep_rcpt-like"/>
</dbReference>
<dbReference type="OrthoDB" id="602359at2"/>
<dbReference type="SUPFAM" id="SSF56935">
    <property type="entry name" value="Porins"/>
    <property type="match status" value="1"/>
</dbReference>
<comment type="similarity">
    <text evidence="1">Belongs to the TonB-dependent receptor family.</text>
</comment>
<keyword evidence="4" id="KW-1185">Reference proteome</keyword>
<evidence type="ECO:0000259" key="2">
    <source>
        <dbReference type="Pfam" id="PF07715"/>
    </source>
</evidence>
<keyword evidence="1" id="KW-0812">Transmembrane</keyword>
<dbReference type="GO" id="GO:0009279">
    <property type="term" value="C:cell outer membrane"/>
    <property type="evidence" value="ECO:0007669"/>
    <property type="project" value="UniProtKB-SubCell"/>
</dbReference>
<dbReference type="InterPro" id="IPR023996">
    <property type="entry name" value="TonB-dep_OMP_SusC/RagA"/>
</dbReference>
<evidence type="ECO:0000313" key="3">
    <source>
        <dbReference type="EMBL" id="RXK86574.1"/>
    </source>
</evidence>
<dbReference type="InterPro" id="IPR012910">
    <property type="entry name" value="Plug_dom"/>
</dbReference>
<accession>A0A4Q1DAW4</accession>
<keyword evidence="1" id="KW-0998">Cell outer membrane</keyword>
<comment type="caution">
    <text evidence="3">The sequence shown here is derived from an EMBL/GenBank/DDBJ whole genome shotgun (WGS) entry which is preliminary data.</text>
</comment>
<keyword evidence="1" id="KW-0813">Transport</keyword>
<dbReference type="Pfam" id="PF07715">
    <property type="entry name" value="Plug"/>
    <property type="match status" value="1"/>
</dbReference>
<comment type="subcellular location">
    <subcellularLocation>
        <location evidence="1">Cell outer membrane</location>
        <topology evidence="1">Multi-pass membrane protein</topology>
    </subcellularLocation>
</comment>